<evidence type="ECO:0000256" key="8">
    <source>
        <dbReference type="SAM" id="Phobius"/>
    </source>
</evidence>
<evidence type="ECO:0000256" key="3">
    <source>
        <dbReference type="ARBA" id="ARBA00022475"/>
    </source>
</evidence>
<keyword evidence="5 8" id="KW-1133">Transmembrane helix</keyword>
<evidence type="ECO:0000256" key="4">
    <source>
        <dbReference type="ARBA" id="ARBA00022692"/>
    </source>
</evidence>
<dbReference type="Ensembl" id="ENSLOCT00000014040.1">
    <property type="protein sequence ID" value="ENSLOCP00000014011.1"/>
    <property type="gene ID" value="ENSLOCG00000011382.1"/>
</dbReference>
<evidence type="ECO:0000313" key="9">
    <source>
        <dbReference type="Ensembl" id="ENSLOCP00000014011.1"/>
    </source>
</evidence>
<dbReference type="STRING" id="7918.ENSLOCP00000014011"/>
<evidence type="ECO:0000256" key="2">
    <source>
        <dbReference type="ARBA" id="ARBA00022448"/>
    </source>
</evidence>
<reference evidence="9" key="3">
    <citation type="submission" date="2025-09" db="UniProtKB">
        <authorList>
            <consortium name="Ensembl"/>
        </authorList>
    </citation>
    <scope>IDENTIFICATION</scope>
</reference>
<dbReference type="KEGG" id="loc:102692742"/>
<organism evidence="9 10">
    <name type="scientific">Lepisosteus oculatus</name>
    <name type="common">Spotted gar</name>
    <dbReference type="NCBI Taxonomy" id="7918"/>
    <lineage>
        <taxon>Eukaryota</taxon>
        <taxon>Metazoa</taxon>
        <taxon>Chordata</taxon>
        <taxon>Craniata</taxon>
        <taxon>Vertebrata</taxon>
        <taxon>Euteleostomi</taxon>
        <taxon>Actinopterygii</taxon>
        <taxon>Neopterygii</taxon>
        <taxon>Holostei</taxon>
        <taxon>Semionotiformes</taxon>
        <taxon>Lepisosteidae</taxon>
        <taxon>Lepisosteus</taxon>
    </lineage>
</organism>
<dbReference type="PANTHER" id="PTHR21444">
    <property type="entry name" value="COILED-COIL DOMAIN-CONTAINING PROTEIN 180"/>
    <property type="match status" value="1"/>
</dbReference>
<keyword evidence="10" id="KW-1185">Reference proteome</keyword>
<dbReference type="GO" id="GO:0071939">
    <property type="term" value="P:vitamin A import into cell"/>
    <property type="evidence" value="ECO:0000318"/>
    <property type="project" value="GO_Central"/>
</dbReference>
<evidence type="ECO:0000256" key="5">
    <source>
        <dbReference type="ARBA" id="ARBA00022989"/>
    </source>
</evidence>
<dbReference type="Pfam" id="PF14752">
    <property type="entry name" value="RBP_receptor"/>
    <property type="match status" value="1"/>
</dbReference>
<dbReference type="EMBL" id="AHAT01031560">
    <property type="status" value="NOT_ANNOTATED_CDS"/>
    <property type="molecule type" value="Genomic_DNA"/>
</dbReference>
<keyword evidence="6 8" id="KW-0472">Membrane</keyword>
<dbReference type="Proteomes" id="UP000018468">
    <property type="component" value="Linkage group LG4"/>
</dbReference>
<accession>W5N052</accession>
<feature type="transmembrane region" description="Helical" evidence="8">
    <location>
        <begin position="470"/>
        <end position="495"/>
    </location>
</feature>
<proteinExistence type="predicted"/>
<feature type="transmembrane region" description="Helical" evidence="8">
    <location>
        <begin position="104"/>
        <end position="122"/>
    </location>
</feature>
<keyword evidence="3" id="KW-1003">Cell membrane</keyword>
<dbReference type="GeneID" id="102692742"/>
<evidence type="ECO:0000313" key="10">
    <source>
        <dbReference type="Proteomes" id="UP000018468"/>
    </source>
</evidence>
<name>W5N052_LEPOC</name>
<dbReference type="CTD" id="74152"/>
<feature type="transmembrane region" description="Helical" evidence="8">
    <location>
        <begin position="423"/>
        <end position="449"/>
    </location>
</feature>
<keyword evidence="2" id="KW-0813">Transport</keyword>
<dbReference type="OrthoDB" id="2376984at2759"/>
<feature type="transmembrane region" description="Helical" evidence="8">
    <location>
        <begin position="253"/>
        <end position="274"/>
    </location>
</feature>
<evidence type="ECO:0000256" key="1">
    <source>
        <dbReference type="ARBA" id="ARBA00004651"/>
    </source>
</evidence>
<evidence type="ECO:0000256" key="6">
    <source>
        <dbReference type="ARBA" id="ARBA00023136"/>
    </source>
</evidence>
<feature type="transmembrane region" description="Helical" evidence="8">
    <location>
        <begin position="20"/>
        <end position="39"/>
    </location>
</feature>
<reference evidence="9" key="2">
    <citation type="submission" date="2025-08" db="UniProtKB">
        <authorList>
            <consortium name="Ensembl"/>
        </authorList>
    </citation>
    <scope>IDENTIFICATION</scope>
</reference>
<feature type="transmembrane region" description="Helical" evidence="8">
    <location>
        <begin position="386"/>
        <end position="411"/>
    </location>
</feature>
<dbReference type="GO" id="GO:0034632">
    <property type="term" value="F:retinol transmembrane transporter activity"/>
    <property type="evidence" value="ECO:0007669"/>
    <property type="project" value="InterPro"/>
</dbReference>
<dbReference type="GO" id="GO:0005886">
    <property type="term" value="C:plasma membrane"/>
    <property type="evidence" value="ECO:0000318"/>
    <property type="project" value="GO_Central"/>
</dbReference>
<evidence type="ECO:0000256" key="7">
    <source>
        <dbReference type="ARBA" id="ARBA00023170"/>
    </source>
</evidence>
<comment type="subcellular location">
    <subcellularLocation>
        <location evidence="1">Cell membrane</location>
        <topology evidence="1">Multi-pass membrane protein</topology>
    </subcellularLocation>
</comment>
<dbReference type="Bgee" id="ENSLOCG00000011382">
    <property type="expression patterns" value="Expressed in intestine and 10 other cell types or tissues"/>
</dbReference>
<feature type="transmembrane region" description="Helical" evidence="8">
    <location>
        <begin position="75"/>
        <end position="92"/>
    </location>
</feature>
<feature type="transmembrane region" description="Helical" evidence="8">
    <location>
        <begin position="167"/>
        <end position="188"/>
    </location>
</feature>
<sequence length="662" mass="75609">MEWIGMPANKTCESEVSMELFLHCSLVPAVFIIAVLSFLQRRGKKMAIDEKIPVLRGHFGLVVPLDFIGSLSNRWSYGFAFGAVSSSVLLLFSERYIPFTVPSWARALVYLAGALEVGLAYFPFFACLSTDFKIVGGVLGILYTLIWFIITLWDIVTCPSGQILGKYQKIICLWPCILCLFVLLARYIHMLVKAVQAHLNLDVDEDQERLLQTHQAQYVKRLLRAPPEREVEKSWFQRKIYDWDPYFKFPNRLIGTTIISLIDLYILSLADYSLSSYAFNRLDGLKDSLEDLASSLNMTDNIIAKSIPHIEELIRVARGAWLVTTIFAMLTSVTYIFHVLACYRKHLKRLWAGQKGFLPQKFHRPSSAVSMAAITRYSGWQIAFTLWGYLIIHFVQFLLGLLIAYALVLPIVHGNGLELLKHLAIIILTLALVAGLVILQIFLVHIFFLQDKILQTDKQKPLALNNRKAFHIFNYFFFFYNVIMGLGNCILRLIFSFTVGMCLVPRIDRTILQRGYETLDPGYHTWIGMIFADHYHSNPVMICFCHLLLAANLENQRRRISILSSFDNISSEPAENCRARVRWKLIYTLLKNPKLILLRKRRTSWSSSRSDQARPDTMTVPYVLASQYRNPVESDIPSTLLGHHVSMLLSTESPPESSSSTG</sequence>
<dbReference type="OMA" id="RFIYMLV"/>
<dbReference type="InParanoid" id="W5N052"/>
<dbReference type="eggNOG" id="KOG1105">
    <property type="taxonomic scope" value="Eukaryota"/>
</dbReference>
<dbReference type="InterPro" id="IPR026612">
    <property type="entry name" value="STRA6-like"/>
</dbReference>
<feature type="transmembrane region" description="Helical" evidence="8">
    <location>
        <begin position="320"/>
        <end position="343"/>
    </location>
</feature>
<reference evidence="10" key="1">
    <citation type="submission" date="2011-12" db="EMBL/GenBank/DDBJ databases">
        <title>The Draft Genome of Lepisosteus oculatus.</title>
        <authorList>
            <consortium name="The Broad Institute Genome Assembly &amp; Analysis Group"/>
            <consortium name="Computational R&amp;D Group"/>
            <consortium name="and Sequencing Platform"/>
            <person name="Di Palma F."/>
            <person name="Alfoldi J."/>
            <person name="Johnson J."/>
            <person name="Berlin A."/>
            <person name="Gnerre S."/>
            <person name="Jaffe D."/>
            <person name="MacCallum I."/>
            <person name="Young S."/>
            <person name="Walker B.J."/>
            <person name="Lander E.S."/>
            <person name="Lindblad-Toh K."/>
        </authorList>
    </citation>
    <scope>NUCLEOTIDE SEQUENCE [LARGE SCALE GENOMIC DNA]</scope>
</reference>
<dbReference type="GO" id="GO:0038023">
    <property type="term" value="F:signaling receptor activity"/>
    <property type="evidence" value="ECO:0007669"/>
    <property type="project" value="InterPro"/>
</dbReference>
<keyword evidence="4 8" id="KW-0812">Transmembrane</keyword>
<dbReference type="GeneTree" id="ENSGT00940000153246"/>
<dbReference type="PANTHER" id="PTHR21444:SF17">
    <property type="entry name" value="STIMULATED BY RETINOIC ACID GENE 6 PROTEIN-LIKE"/>
    <property type="match status" value="1"/>
</dbReference>
<protein>
    <submittedName>
        <fullName evidence="9">STRA6-like</fullName>
    </submittedName>
</protein>
<keyword evidence="7" id="KW-0675">Receptor</keyword>
<feature type="transmembrane region" description="Helical" evidence="8">
    <location>
        <begin position="134"/>
        <end position="155"/>
    </location>
</feature>
<dbReference type="AlphaFoldDB" id="W5N052"/>